<dbReference type="Proteomes" id="UP001568698">
    <property type="component" value="Unassembled WGS sequence"/>
</dbReference>
<dbReference type="PANTHER" id="PTHR43685">
    <property type="entry name" value="GLYCOSYLTRANSFERASE"/>
    <property type="match status" value="1"/>
</dbReference>
<feature type="domain" description="Glycosyltransferase 2-like" evidence="1">
    <location>
        <begin position="5"/>
        <end position="142"/>
    </location>
</feature>
<dbReference type="InterPro" id="IPR050834">
    <property type="entry name" value="Glycosyltransf_2"/>
</dbReference>
<comment type="caution">
    <text evidence="2">The sequence shown here is derived from an EMBL/GenBank/DDBJ whole genome shotgun (WGS) entry which is preliminary data.</text>
</comment>
<dbReference type="InterPro" id="IPR029044">
    <property type="entry name" value="Nucleotide-diphossugar_trans"/>
</dbReference>
<dbReference type="EMBL" id="JBGLYH010000033">
    <property type="protein sequence ID" value="MEZ7197469.1"/>
    <property type="molecule type" value="Genomic_DNA"/>
</dbReference>
<dbReference type="InterPro" id="IPR001173">
    <property type="entry name" value="Glyco_trans_2-like"/>
</dbReference>
<protein>
    <submittedName>
        <fullName evidence="2">Glycosyltransferase family 2 protein</fullName>
    </submittedName>
</protein>
<dbReference type="SUPFAM" id="SSF53448">
    <property type="entry name" value="Nucleotide-diphospho-sugar transferases"/>
    <property type="match status" value="1"/>
</dbReference>
<keyword evidence="3" id="KW-1185">Reference proteome</keyword>
<sequence length="279" mass="31395">MPVLSVVIPSHDYGRFSDRLFGSLAAQTTGLGDVEIIFVDDASGDDSVARAEGWAGRLDCERFVVERLDRVGRPGPVRNHGLALARGRYLFCLDPDDALLPDFMARCIKALDANPGISGVYPDYFECTPEERRETRLPDFNQGLLRMQNILPPPTVYRRELWEAGARYPANTDYEDWDYWVQCVAAGARFLHIPAPLYEYHFHGDNFSYQAREHDGPAKAAIVLNNPGFFHPVVVQWAEDFGRGRLYAQPFTRGHIPGPDDVRELLKTVEGKVLTVPGF</sequence>
<dbReference type="Gene3D" id="3.90.550.10">
    <property type="entry name" value="Spore Coat Polysaccharide Biosynthesis Protein SpsA, Chain A"/>
    <property type="match status" value="1"/>
</dbReference>
<dbReference type="Pfam" id="PF00535">
    <property type="entry name" value="Glycos_transf_2"/>
    <property type="match status" value="1"/>
</dbReference>
<evidence type="ECO:0000259" key="1">
    <source>
        <dbReference type="Pfam" id="PF00535"/>
    </source>
</evidence>
<evidence type="ECO:0000313" key="3">
    <source>
        <dbReference type="Proteomes" id="UP001568698"/>
    </source>
</evidence>
<proteinExistence type="predicted"/>
<name>A0ABV4K3D0_9BACT</name>
<gene>
    <name evidence="2" type="ORF">AB6M95_11955</name>
</gene>
<accession>A0ABV4K3D0</accession>
<organism evidence="2 3">
    <name type="scientific">Pseudodesulfovibrio karagichevae</name>
    <dbReference type="NCBI Taxonomy" id="3239305"/>
    <lineage>
        <taxon>Bacteria</taxon>
        <taxon>Pseudomonadati</taxon>
        <taxon>Thermodesulfobacteriota</taxon>
        <taxon>Desulfovibrionia</taxon>
        <taxon>Desulfovibrionales</taxon>
        <taxon>Desulfovibrionaceae</taxon>
    </lineage>
</organism>
<evidence type="ECO:0000313" key="2">
    <source>
        <dbReference type="EMBL" id="MEZ7197469.1"/>
    </source>
</evidence>
<reference evidence="2 3" key="1">
    <citation type="submission" date="2024-08" db="EMBL/GenBank/DDBJ databases">
        <title>Sulfate-reducing bacteria isolated from formation water of the oil field in Kazakhstan and description of Pseudodesulfovibrio sp.</title>
        <authorList>
            <person name="Bidzhieva S.K."/>
            <person name="Tourova T.P."/>
            <person name="Grouzdev D.S."/>
            <person name="Beletsky A.V."/>
            <person name="Sokolova D.S."/>
            <person name="Samigullina S.R."/>
            <person name="Poltaraus A.B."/>
            <person name="Avtukh A.N."/>
            <person name="Tereshina V.M."/>
            <person name="Zhaparov N.S."/>
            <person name="Mardanov A.V."/>
            <person name="Nazina T.N."/>
        </authorList>
    </citation>
    <scope>NUCLEOTIDE SEQUENCE [LARGE SCALE GENOMIC DNA]</scope>
    <source>
        <strain evidence="2 3">9FUS</strain>
    </source>
</reference>
<dbReference type="RefSeq" id="WP_371386985.1">
    <property type="nucleotide sequence ID" value="NZ_JBGLYH010000033.1"/>
</dbReference>
<dbReference type="PANTHER" id="PTHR43685:SF2">
    <property type="entry name" value="GLYCOSYLTRANSFERASE 2-LIKE DOMAIN-CONTAINING PROTEIN"/>
    <property type="match status" value="1"/>
</dbReference>